<name>Q6BHX5_DEBHA</name>
<dbReference type="InterPro" id="IPR013862">
    <property type="entry name" value="Kei1"/>
</dbReference>
<dbReference type="GO" id="GO:0000139">
    <property type="term" value="C:Golgi membrane"/>
    <property type="evidence" value="ECO:0007669"/>
    <property type="project" value="TreeGrafter"/>
</dbReference>
<dbReference type="OMA" id="DQPVGFN"/>
<dbReference type="RefSeq" id="XP_462196.2">
    <property type="nucleotide sequence ID" value="XM_462196.1"/>
</dbReference>
<dbReference type="Pfam" id="PF08552">
    <property type="entry name" value="Kei1"/>
    <property type="match status" value="1"/>
</dbReference>
<dbReference type="STRING" id="284592.Q6BHX5"/>
<dbReference type="Proteomes" id="UP000000599">
    <property type="component" value="Chromosome G"/>
</dbReference>
<dbReference type="InParanoid" id="Q6BHX5"/>
<dbReference type="VEuPathDB" id="FungiDB:DEHA2G15070g"/>
<dbReference type="GeneID" id="2905116"/>
<protein>
    <submittedName>
        <fullName evidence="1">DEHA2G15070p</fullName>
    </submittedName>
</protein>
<dbReference type="FunCoup" id="Q6BHX5">
    <property type="interactions" value="14"/>
</dbReference>
<dbReference type="KEGG" id="dha:DEHA2G15070g"/>
<dbReference type="HOGENOM" id="CLU_103819_0_0_1"/>
<reference evidence="1 2" key="1">
    <citation type="journal article" date="2004" name="Nature">
        <title>Genome evolution in yeasts.</title>
        <authorList>
            <consortium name="Genolevures"/>
            <person name="Dujon B."/>
            <person name="Sherman D."/>
            <person name="Fischer G."/>
            <person name="Durrens P."/>
            <person name="Casaregola S."/>
            <person name="Lafontaine I."/>
            <person name="de Montigny J."/>
            <person name="Marck C."/>
            <person name="Neuveglise C."/>
            <person name="Talla E."/>
            <person name="Goffard N."/>
            <person name="Frangeul L."/>
            <person name="Aigle M."/>
            <person name="Anthouard V."/>
            <person name="Babour A."/>
            <person name="Barbe V."/>
            <person name="Barnay S."/>
            <person name="Blanchin S."/>
            <person name="Beckerich J.M."/>
            <person name="Beyne E."/>
            <person name="Bleykasten C."/>
            <person name="Boisrame A."/>
            <person name="Boyer J."/>
            <person name="Cattolico L."/>
            <person name="Confanioleri F."/>
            <person name="de Daruvar A."/>
            <person name="Despons L."/>
            <person name="Fabre E."/>
            <person name="Fairhead C."/>
            <person name="Ferry-Dumazet H."/>
            <person name="Groppi A."/>
            <person name="Hantraye F."/>
            <person name="Hennequin C."/>
            <person name="Jauniaux N."/>
            <person name="Joyet P."/>
            <person name="Kachouri R."/>
            <person name="Kerrest A."/>
            <person name="Koszul R."/>
            <person name="Lemaire M."/>
            <person name="Lesur I."/>
            <person name="Ma L."/>
            <person name="Muller H."/>
            <person name="Nicaud J.M."/>
            <person name="Nikolski M."/>
            <person name="Oztas S."/>
            <person name="Ozier-Kalogeropoulos O."/>
            <person name="Pellenz S."/>
            <person name="Potier S."/>
            <person name="Richard G.F."/>
            <person name="Straub M.L."/>
            <person name="Suleau A."/>
            <person name="Swennene D."/>
            <person name="Tekaia F."/>
            <person name="Wesolowski-Louvel M."/>
            <person name="Westhof E."/>
            <person name="Wirth B."/>
            <person name="Zeniou-Meyer M."/>
            <person name="Zivanovic I."/>
            <person name="Bolotin-Fukuhara M."/>
            <person name="Thierry A."/>
            <person name="Bouchier C."/>
            <person name="Caudron B."/>
            <person name="Scarpelli C."/>
            <person name="Gaillardin C."/>
            <person name="Weissenbach J."/>
            <person name="Wincker P."/>
            <person name="Souciet J.L."/>
        </authorList>
    </citation>
    <scope>NUCLEOTIDE SEQUENCE [LARGE SCALE GENOMIC DNA]</scope>
    <source>
        <strain evidence="2">ATCC 36239 / CBS 767 / BCRC 21394 / JCM 1990 / NBRC 0083 / IGC 2968</strain>
    </source>
</reference>
<dbReference type="AlphaFoldDB" id="Q6BHX5"/>
<accession>Q6BHX5</accession>
<dbReference type="eggNOG" id="ENOG502QT2Z">
    <property type="taxonomic scope" value="Eukaryota"/>
</dbReference>
<organism evidence="1 2">
    <name type="scientific">Debaryomyces hansenii (strain ATCC 36239 / CBS 767 / BCRC 21394 / JCM 1990 / NBRC 0083 / IGC 2968)</name>
    <name type="common">Yeast</name>
    <name type="synonym">Torulaspora hansenii</name>
    <dbReference type="NCBI Taxonomy" id="284592"/>
    <lineage>
        <taxon>Eukaryota</taxon>
        <taxon>Fungi</taxon>
        <taxon>Dikarya</taxon>
        <taxon>Ascomycota</taxon>
        <taxon>Saccharomycotina</taxon>
        <taxon>Pichiomycetes</taxon>
        <taxon>Debaryomycetaceae</taxon>
        <taxon>Debaryomyces</taxon>
    </lineage>
</organism>
<dbReference type="PANTHER" id="PTHR28077:SF1">
    <property type="entry name" value="INOSITOL PHOSPHORYLCERAMIDE SYNTHASE REGULATORY SUBUNIT KEI1"/>
    <property type="match status" value="1"/>
</dbReference>
<dbReference type="GO" id="GO:0070917">
    <property type="term" value="F:inositol phosphoceramide synthase regulator activity"/>
    <property type="evidence" value="ECO:0007669"/>
    <property type="project" value="InterPro"/>
</dbReference>
<dbReference type="GO" id="GO:0006673">
    <property type="term" value="P:inositol phosphoceramide metabolic process"/>
    <property type="evidence" value="ECO:0007669"/>
    <property type="project" value="InterPro"/>
</dbReference>
<proteinExistence type="predicted"/>
<evidence type="ECO:0000313" key="2">
    <source>
        <dbReference type="Proteomes" id="UP000000599"/>
    </source>
</evidence>
<dbReference type="PANTHER" id="PTHR28077">
    <property type="entry name" value="INOSITOL PHOSPHORYLCERAMIDE SYNTHASE REGULATORY SUBUNIT KEI1"/>
    <property type="match status" value="1"/>
</dbReference>
<gene>
    <name evidence="1" type="ordered locus">DEHA2G15070g</name>
</gene>
<evidence type="ECO:0000313" key="1">
    <source>
        <dbReference type="EMBL" id="CAG90688.2"/>
    </source>
</evidence>
<dbReference type="GO" id="GO:0070916">
    <property type="term" value="C:inositol phosphoceramide synthase complex"/>
    <property type="evidence" value="ECO:0007669"/>
    <property type="project" value="TreeGrafter"/>
</dbReference>
<sequence>MTLSSQLNQILPQKFFGFIPLYIGVELILAVAIINKAGGVYGILSIITGHPLNFWQWLYNILAILVLPSYISGLIHLKNRKNSSRKISLACLVYVADSVLGLLYTFYFLYFWFSREDNNPTADPLSQRDNNIADAAIPPSSSQNSAILASESASPGRELFLTLSGTIIITVIRFYFTLVVVSFTKGLLKQDSLNMKYDDGNTYDDEEQILSDGEGIASKYKKYMYDVEMKSKDVLRNFFS</sequence>
<dbReference type="OrthoDB" id="3338076at2759"/>
<keyword evidence="2" id="KW-1185">Reference proteome</keyword>
<dbReference type="EMBL" id="CR382139">
    <property type="protein sequence ID" value="CAG90688.2"/>
    <property type="molecule type" value="Genomic_DNA"/>
</dbReference>